<accession>A0A9D3YZ79</accession>
<feature type="compositionally biased region" description="Basic and acidic residues" evidence="1">
    <location>
        <begin position="67"/>
        <end position="80"/>
    </location>
</feature>
<keyword evidence="3" id="KW-1185">Reference proteome</keyword>
<name>A0A9D3YZ79_DREPO</name>
<gene>
    <name evidence="2" type="ORF">DPMN_066848</name>
</gene>
<evidence type="ECO:0000313" key="3">
    <source>
        <dbReference type="Proteomes" id="UP000828390"/>
    </source>
</evidence>
<dbReference type="AlphaFoldDB" id="A0A9D3YZ79"/>
<dbReference type="Proteomes" id="UP000828390">
    <property type="component" value="Unassembled WGS sequence"/>
</dbReference>
<sequence length="92" mass="10179">MEVDAPLAANLDLEIVEETGCARPLDEVAEPVRAMFLQGTMIRGMDRCERRSRPLDRAAELNGGVGTRDRSRSQQDDVGFKRKKTQSCPVCG</sequence>
<comment type="caution">
    <text evidence="2">The sequence shown here is derived from an EMBL/GenBank/DDBJ whole genome shotgun (WGS) entry which is preliminary data.</text>
</comment>
<evidence type="ECO:0000313" key="2">
    <source>
        <dbReference type="EMBL" id="KAH3707442.1"/>
    </source>
</evidence>
<reference evidence="2" key="1">
    <citation type="journal article" date="2019" name="bioRxiv">
        <title>The Genome of the Zebra Mussel, Dreissena polymorpha: A Resource for Invasive Species Research.</title>
        <authorList>
            <person name="McCartney M.A."/>
            <person name="Auch B."/>
            <person name="Kono T."/>
            <person name="Mallez S."/>
            <person name="Zhang Y."/>
            <person name="Obille A."/>
            <person name="Becker A."/>
            <person name="Abrahante J.E."/>
            <person name="Garbe J."/>
            <person name="Badalamenti J.P."/>
            <person name="Herman A."/>
            <person name="Mangelson H."/>
            <person name="Liachko I."/>
            <person name="Sullivan S."/>
            <person name="Sone E.D."/>
            <person name="Koren S."/>
            <person name="Silverstein K.A.T."/>
            <person name="Beckman K.B."/>
            <person name="Gohl D.M."/>
        </authorList>
    </citation>
    <scope>NUCLEOTIDE SEQUENCE</scope>
    <source>
        <strain evidence="2">Duluth1</strain>
        <tissue evidence="2">Whole animal</tissue>
    </source>
</reference>
<dbReference type="EMBL" id="JAIWYP010000014">
    <property type="protein sequence ID" value="KAH3707442.1"/>
    <property type="molecule type" value="Genomic_DNA"/>
</dbReference>
<proteinExistence type="predicted"/>
<reference evidence="2" key="2">
    <citation type="submission" date="2020-11" db="EMBL/GenBank/DDBJ databases">
        <authorList>
            <person name="McCartney M.A."/>
            <person name="Auch B."/>
            <person name="Kono T."/>
            <person name="Mallez S."/>
            <person name="Becker A."/>
            <person name="Gohl D.M."/>
            <person name="Silverstein K.A.T."/>
            <person name="Koren S."/>
            <person name="Bechman K.B."/>
            <person name="Herman A."/>
            <person name="Abrahante J.E."/>
            <person name="Garbe J."/>
        </authorList>
    </citation>
    <scope>NUCLEOTIDE SEQUENCE</scope>
    <source>
        <strain evidence="2">Duluth1</strain>
        <tissue evidence="2">Whole animal</tissue>
    </source>
</reference>
<protein>
    <submittedName>
        <fullName evidence="2">Uncharacterized protein</fullName>
    </submittedName>
</protein>
<evidence type="ECO:0000256" key="1">
    <source>
        <dbReference type="SAM" id="MobiDB-lite"/>
    </source>
</evidence>
<organism evidence="2 3">
    <name type="scientific">Dreissena polymorpha</name>
    <name type="common">Zebra mussel</name>
    <name type="synonym">Mytilus polymorpha</name>
    <dbReference type="NCBI Taxonomy" id="45954"/>
    <lineage>
        <taxon>Eukaryota</taxon>
        <taxon>Metazoa</taxon>
        <taxon>Spiralia</taxon>
        <taxon>Lophotrochozoa</taxon>
        <taxon>Mollusca</taxon>
        <taxon>Bivalvia</taxon>
        <taxon>Autobranchia</taxon>
        <taxon>Heteroconchia</taxon>
        <taxon>Euheterodonta</taxon>
        <taxon>Imparidentia</taxon>
        <taxon>Neoheterodontei</taxon>
        <taxon>Myida</taxon>
        <taxon>Dreissenoidea</taxon>
        <taxon>Dreissenidae</taxon>
        <taxon>Dreissena</taxon>
    </lineage>
</organism>
<feature type="region of interest" description="Disordered" evidence="1">
    <location>
        <begin position="53"/>
        <end position="92"/>
    </location>
</feature>